<dbReference type="SUPFAM" id="SSF52799">
    <property type="entry name" value="(Phosphotyrosine protein) phosphatases II"/>
    <property type="match status" value="1"/>
</dbReference>
<protein>
    <recommendedName>
        <fullName evidence="2">Tyrosine specific protein phosphatases domain-containing protein</fullName>
    </recommendedName>
</protein>
<dbReference type="InterPro" id="IPR029021">
    <property type="entry name" value="Prot-tyrosine_phosphatase-like"/>
</dbReference>
<evidence type="ECO:0008006" key="2">
    <source>
        <dbReference type="Google" id="ProtNLM"/>
    </source>
</evidence>
<reference evidence="1" key="1">
    <citation type="journal article" date="2014" name="Front. Microbiol.">
        <title>High frequency of phylogenetically diverse reductive dehalogenase-homologous genes in deep subseafloor sedimentary metagenomes.</title>
        <authorList>
            <person name="Kawai M."/>
            <person name="Futagami T."/>
            <person name="Toyoda A."/>
            <person name="Takaki Y."/>
            <person name="Nishi S."/>
            <person name="Hori S."/>
            <person name="Arai W."/>
            <person name="Tsubouchi T."/>
            <person name="Morono Y."/>
            <person name="Uchiyama I."/>
            <person name="Ito T."/>
            <person name="Fujiyama A."/>
            <person name="Inagaki F."/>
            <person name="Takami H."/>
        </authorList>
    </citation>
    <scope>NUCLEOTIDE SEQUENCE</scope>
    <source>
        <strain evidence="1">Expedition CK06-06</strain>
    </source>
</reference>
<dbReference type="AlphaFoldDB" id="X0TZD8"/>
<gene>
    <name evidence="1" type="ORF">S01H1_16398</name>
</gene>
<feature type="non-terminal residue" evidence="1">
    <location>
        <position position="1"/>
    </location>
</feature>
<dbReference type="EMBL" id="BARS01008627">
    <property type="protein sequence ID" value="GAF81515.1"/>
    <property type="molecule type" value="Genomic_DNA"/>
</dbReference>
<organism evidence="1">
    <name type="scientific">marine sediment metagenome</name>
    <dbReference type="NCBI Taxonomy" id="412755"/>
    <lineage>
        <taxon>unclassified sequences</taxon>
        <taxon>metagenomes</taxon>
        <taxon>ecological metagenomes</taxon>
    </lineage>
</organism>
<comment type="caution">
    <text evidence="1">The sequence shown here is derived from an EMBL/GenBank/DDBJ whole genome shotgun (WGS) entry which is preliminary data.</text>
</comment>
<sequence length="122" mass="13704">LALHDDPRYSLSDETGLIEGLGMVYVHIPVQFDAPTEDDLLAFFQAMEMYKGKKIHIHCAANMRVTAFLGLYLMVKQGQAESNAFESMRSVWEPNDVWSSFISSMVTKYAQGAPADAKKRRA</sequence>
<evidence type="ECO:0000313" key="1">
    <source>
        <dbReference type="EMBL" id="GAF81515.1"/>
    </source>
</evidence>
<dbReference type="CDD" id="cd14503">
    <property type="entry name" value="PTP-bact"/>
    <property type="match status" value="1"/>
</dbReference>
<proteinExistence type="predicted"/>
<accession>X0TZD8</accession>
<name>X0TZD8_9ZZZZ</name>
<dbReference type="Gene3D" id="3.90.190.10">
    <property type="entry name" value="Protein tyrosine phosphatase superfamily"/>
    <property type="match status" value="1"/>
</dbReference>